<dbReference type="GO" id="GO:0003700">
    <property type="term" value="F:DNA-binding transcription factor activity"/>
    <property type="evidence" value="ECO:0007669"/>
    <property type="project" value="InterPro"/>
</dbReference>
<dbReference type="Pfam" id="PF00126">
    <property type="entry name" value="HTH_1"/>
    <property type="match status" value="1"/>
</dbReference>
<dbReference type="AlphaFoldDB" id="B8JHE7"/>
<dbReference type="PANTHER" id="PTHR30537">
    <property type="entry name" value="HTH-TYPE TRANSCRIPTIONAL REGULATOR"/>
    <property type="match status" value="1"/>
</dbReference>
<dbReference type="InterPro" id="IPR036390">
    <property type="entry name" value="WH_DNA-bd_sf"/>
</dbReference>
<feature type="domain" description="HTH lysR-type" evidence="5">
    <location>
        <begin position="9"/>
        <end position="66"/>
    </location>
</feature>
<dbReference type="InterPro" id="IPR000847">
    <property type="entry name" value="LysR_HTH_N"/>
</dbReference>
<dbReference type="InterPro" id="IPR058163">
    <property type="entry name" value="LysR-type_TF_proteobact-type"/>
</dbReference>
<evidence type="ECO:0000256" key="4">
    <source>
        <dbReference type="ARBA" id="ARBA00023163"/>
    </source>
</evidence>
<evidence type="ECO:0000256" key="3">
    <source>
        <dbReference type="ARBA" id="ARBA00023125"/>
    </source>
</evidence>
<gene>
    <name evidence="6" type="ordered locus">A2cp1_3325</name>
</gene>
<keyword evidence="4" id="KW-0804">Transcription</keyword>
<dbReference type="KEGG" id="acp:A2cp1_3325"/>
<keyword evidence="3" id="KW-0238">DNA-binding</keyword>
<dbReference type="Proteomes" id="UP000007089">
    <property type="component" value="Chromosome"/>
</dbReference>
<evidence type="ECO:0000256" key="1">
    <source>
        <dbReference type="ARBA" id="ARBA00009437"/>
    </source>
</evidence>
<dbReference type="SUPFAM" id="SSF46785">
    <property type="entry name" value="Winged helix' DNA-binding domain"/>
    <property type="match status" value="1"/>
</dbReference>
<protein>
    <submittedName>
        <fullName evidence="6">Transcriptional regulator, LysR family</fullName>
    </submittedName>
</protein>
<accession>B8JHE7</accession>
<reference evidence="6" key="1">
    <citation type="submission" date="2009-01" db="EMBL/GenBank/DDBJ databases">
        <title>Complete sequence of Anaeromyxobacter dehalogenans 2CP-1.</title>
        <authorList>
            <consortium name="US DOE Joint Genome Institute"/>
            <person name="Lucas S."/>
            <person name="Copeland A."/>
            <person name="Lapidus A."/>
            <person name="Glavina del Rio T."/>
            <person name="Dalin E."/>
            <person name="Tice H."/>
            <person name="Bruce D."/>
            <person name="Goodwin L."/>
            <person name="Pitluck S."/>
            <person name="Saunders E."/>
            <person name="Brettin T."/>
            <person name="Detter J.C."/>
            <person name="Han C."/>
            <person name="Larimer F."/>
            <person name="Land M."/>
            <person name="Hauser L."/>
            <person name="Kyrpides N."/>
            <person name="Ovchinnikova G."/>
            <person name="Beliaev A.S."/>
            <person name="Richardson P."/>
        </authorList>
    </citation>
    <scope>NUCLEOTIDE SEQUENCE</scope>
    <source>
        <strain evidence="6">2CP-1</strain>
    </source>
</reference>
<dbReference type="CDD" id="cd08422">
    <property type="entry name" value="PBP2_CrgA_like"/>
    <property type="match status" value="1"/>
</dbReference>
<keyword evidence="7" id="KW-1185">Reference proteome</keyword>
<evidence type="ECO:0000259" key="5">
    <source>
        <dbReference type="PROSITE" id="PS50931"/>
    </source>
</evidence>
<dbReference type="InterPro" id="IPR005119">
    <property type="entry name" value="LysR_subst-bd"/>
</dbReference>
<sequence length="312" mass="33592">MLRAMDEMIDPGDLRLFVAVAQQSSFVAASRRTGVPTSTVSRAVARLEERLGVRLLHRTSRRVSATDEGARLLARAAPLLDQLRDLLEDAADREEEPSGRLRVTAPVVTGAERVGRALIAYAAAHPRVSVDLRLTNSVLSLVEEGLDLAFRVGPVAEADVVARRLWAIPSALAASPEVVARALGGRRRVDAATLARAPAVVTHPGRPWRFLGADGVVRELRPNERFAATDPRVAVEAALAGLGVVRAPAEMIARAGGLVALECALGEPEGRELFAVYPSRRLVPRRVRDAIEWVRRTGPGGSDVARRRRPPG</sequence>
<dbReference type="InterPro" id="IPR036388">
    <property type="entry name" value="WH-like_DNA-bd_sf"/>
</dbReference>
<dbReference type="SUPFAM" id="SSF53850">
    <property type="entry name" value="Periplasmic binding protein-like II"/>
    <property type="match status" value="1"/>
</dbReference>
<evidence type="ECO:0000313" key="7">
    <source>
        <dbReference type="Proteomes" id="UP000007089"/>
    </source>
</evidence>
<dbReference type="PROSITE" id="PS50931">
    <property type="entry name" value="HTH_LYSR"/>
    <property type="match status" value="1"/>
</dbReference>
<evidence type="ECO:0000313" key="6">
    <source>
        <dbReference type="EMBL" id="ACL66659.1"/>
    </source>
</evidence>
<dbReference type="Gene3D" id="1.10.10.10">
    <property type="entry name" value="Winged helix-like DNA-binding domain superfamily/Winged helix DNA-binding domain"/>
    <property type="match status" value="1"/>
</dbReference>
<dbReference type="HOGENOM" id="CLU_039613_16_2_7"/>
<dbReference type="Gene3D" id="3.40.190.290">
    <property type="match status" value="1"/>
</dbReference>
<comment type="similarity">
    <text evidence="1">Belongs to the LysR transcriptional regulatory family.</text>
</comment>
<name>B8JHE7_ANAD2</name>
<dbReference type="GO" id="GO:0003677">
    <property type="term" value="F:DNA binding"/>
    <property type="evidence" value="ECO:0007669"/>
    <property type="project" value="UniProtKB-KW"/>
</dbReference>
<dbReference type="FunFam" id="1.10.10.10:FF:000001">
    <property type="entry name" value="LysR family transcriptional regulator"/>
    <property type="match status" value="1"/>
</dbReference>
<dbReference type="Pfam" id="PF03466">
    <property type="entry name" value="LysR_substrate"/>
    <property type="match status" value="1"/>
</dbReference>
<organism evidence="6 7">
    <name type="scientific">Anaeromyxobacter dehalogenans (strain ATCC BAA-258 / DSM 21875 / 2CP-1)</name>
    <dbReference type="NCBI Taxonomy" id="455488"/>
    <lineage>
        <taxon>Bacteria</taxon>
        <taxon>Pseudomonadati</taxon>
        <taxon>Myxococcota</taxon>
        <taxon>Myxococcia</taxon>
        <taxon>Myxococcales</taxon>
        <taxon>Cystobacterineae</taxon>
        <taxon>Anaeromyxobacteraceae</taxon>
        <taxon>Anaeromyxobacter</taxon>
    </lineage>
</organism>
<proteinExistence type="inferred from homology"/>
<dbReference type="EMBL" id="CP001359">
    <property type="protein sequence ID" value="ACL66659.1"/>
    <property type="molecule type" value="Genomic_DNA"/>
</dbReference>
<evidence type="ECO:0000256" key="2">
    <source>
        <dbReference type="ARBA" id="ARBA00023015"/>
    </source>
</evidence>
<keyword evidence="2" id="KW-0805">Transcription regulation</keyword>
<dbReference type="PANTHER" id="PTHR30537:SF5">
    <property type="entry name" value="HTH-TYPE TRANSCRIPTIONAL ACTIVATOR TTDR-RELATED"/>
    <property type="match status" value="1"/>
</dbReference>